<evidence type="ECO:0008006" key="4">
    <source>
        <dbReference type="Google" id="ProtNLM"/>
    </source>
</evidence>
<accession>A0A2H0V960</accession>
<keyword evidence="1" id="KW-0812">Transmembrane</keyword>
<evidence type="ECO:0000313" key="3">
    <source>
        <dbReference type="Proteomes" id="UP000229972"/>
    </source>
</evidence>
<evidence type="ECO:0000256" key="1">
    <source>
        <dbReference type="SAM" id="Phobius"/>
    </source>
</evidence>
<reference evidence="3" key="1">
    <citation type="submission" date="2017-09" db="EMBL/GenBank/DDBJ databases">
        <title>Depth-based differentiation of microbial function through sediment-hosted aquifers and enrichment of novel symbionts in the deep terrestrial subsurface.</title>
        <authorList>
            <person name="Probst A.J."/>
            <person name="Ladd B."/>
            <person name="Jarett J.K."/>
            <person name="Geller-Mcgrath D.E."/>
            <person name="Sieber C.M.K."/>
            <person name="Emerson J.B."/>
            <person name="Anantharaman K."/>
            <person name="Thomas B.C."/>
            <person name="Malmstrom R."/>
            <person name="Stieglmeier M."/>
            <person name="Klingl A."/>
            <person name="Woyke T."/>
            <person name="Ryan C.M."/>
            <person name="Banfield J.F."/>
        </authorList>
    </citation>
    <scope>NUCLEOTIDE SEQUENCE [LARGE SCALE GENOMIC DNA]</scope>
</reference>
<dbReference type="Proteomes" id="UP000229972">
    <property type="component" value="Unassembled WGS sequence"/>
</dbReference>
<name>A0A2H0V960_9BACT</name>
<sequence length="850" mass="94630">MSNIKNEKFGLVEAERERFSNFVVDLRRQEKVIVKDIKSRQKMWRPDLKLVQLKLAYIVKNFFKKSTGVFKVSIRPPKQLLMTAQNLLPRAKAKKKVNKFSWFSLSGIFSKKIKSPRRRKHPWLGFVRGQENLFSARVVHANNSRTNKFYKSSVWAFVLILLCIILPFQLALYWPLGNLSTLAAKISNRSELALNNLLTAANSASQRNFKNADSEFQAAGANFLAAQEDLSAINSSILSLATLSDNPKFKLAAESKKFLQAGTLASSLGSNLVLAADSLFNGQQEDFSGSLDNFLVYGQQAGADATSLKKCLDDINLNNLPKAYHNKFLTLKNQSTALSDNLSGLVLTAQKLKEVLGLSSDKRYLVVFQNNAELRASGGFLGSYALIDLRDGKIRNLEVPGGGAYDTEGGLKVRVAAPEPLWLVNTLWHFWDANWWPDWPTTAQNLMWFYSKSDGPSVDGVISVTPTVIEDLLKITGPIDLNLEYGLTIDSDNFWQTVQMITEQSNLVIENPVAVAGLPTSSAVVMTDLPLQQNLDVNPDNKPKKIIGDLLVKILEILPQKLTPDNLVNIIALLDNNLAGKQILMYFNDPVLQSAASDRNWAGVVANTDKDYLLVVNTNIAGQKTDRLIQEDVELLSEVAADGTIINTVKITRRHPGVKGTVLTGVRNVDWLRVYVPAGSELLSSSGWRVPDAKYLQNRPDTGMSLSPRLVAENAAKVDVSSGTKIYQENNKTVFANWLMLDPGETATVSITYRLPFNFFDSISSDSWLKRLNSWLNPKAVKLFPYSLLVQKQPGASADNFSSRLILPEADTIFWRYPMDLSGSATGWDVNSSLSRDRYWSILVQKNQSR</sequence>
<comment type="caution">
    <text evidence="2">The sequence shown here is derived from an EMBL/GenBank/DDBJ whole genome shotgun (WGS) entry which is preliminary data.</text>
</comment>
<proteinExistence type="predicted"/>
<dbReference type="InterPro" id="IPR025101">
    <property type="entry name" value="DUF4012"/>
</dbReference>
<dbReference type="Pfam" id="PF13196">
    <property type="entry name" value="DUF4012"/>
    <property type="match status" value="1"/>
</dbReference>
<protein>
    <recommendedName>
        <fullName evidence="4">DUF4012 domain-containing protein</fullName>
    </recommendedName>
</protein>
<dbReference type="AlphaFoldDB" id="A0A2H0V960"/>
<gene>
    <name evidence="2" type="ORF">COT93_01290</name>
</gene>
<dbReference type="EMBL" id="PFAL01000013">
    <property type="protein sequence ID" value="PIR95647.1"/>
    <property type="molecule type" value="Genomic_DNA"/>
</dbReference>
<keyword evidence="1" id="KW-0472">Membrane</keyword>
<evidence type="ECO:0000313" key="2">
    <source>
        <dbReference type="EMBL" id="PIR95647.1"/>
    </source>
</evidence>
<feature type="transmembrane region" description="Helical" evidence="1">
    <location>
        <begin position="154"/>
        <end position="176"/>
    </location>
</feature>
<keyword evidence="1" id="KW-1133">Transmembrane helix</keyword>
<organism evidence="2 3">
    <name type="scientific">Candidatus Falkowbacteria bacterium CG10_big_fil_rev_8_21_14_0_10_37_18</name>
    <dbReference type="NCBI Taxonomy" id="1974562"/>
    <lineage>
        <taxon>Bacteria</taxon>
        <taxon>Candidatus Falkowiibacteriota</taxon>
    </lineage>
</organism>